<dbReference type="EMBL" id="MDHN01000021">
    <property type="protein sequence ID" value="OFC70840.1"/>
    <property type="molecule type" value="Genomic_DNA"/>
</dbReference>
<dbReference type="PANTHER" id="PTHR43537">
    <property type="entry name" value="TRANSCRIPTIONAL REGULATOR, GNTR FAMILY"/>
    <property type="match status" value="1"/>
</dbReference>
<dbReference type="InterPro" id="IPR036390">
    <property type="entry name" value="WH_DNA-bd_sf"/>
</dbReference>
<dbReference type="SUPFAM" id="SSF46785">
    <property type="entry name" value="Winged helix' DNA-binding domain"/>
    <property type="match status" value="1"/>
</dbReference>
<keyword evidence="1" id="KW-0805">Transcription regulation</keyword>
<dbReference type="SMART" id="SM00345">
    <property type="entry name" value="HTH_GNTR"/>
    <property type="match status" value="1"/>
</dbReference>
<dbReference type="AlphaFoldDB" id="A0A1E7ZBG7"/>
<dbReference type="InterPro" id="IPR000524">
    <property type="entry name" value="Tscrpt_reg_HTH_GntR"/>
</dbReference>
<dbReference type="RefSeq" id="WP_070125232.1">
    <property type="nucleotide sequence ID" value="NZ_MDHN01000021.1"/>
</dbReference>
<dbReference type="GO" id="GO:0003700">
    <property type="term" value="F:DNA-binding transcription factor activity"/>
    <property type="evidence" value="ECO:0007669"/>
    <property type="project" value="InterPro"/>
</dbReference>
<dbReference type="CDD" id="cd07377">
    <property type="entry name" value="WHTH_GntR"/>
    <property type="match status" value="1"/>
</dbReference>
<organism evidence="5 6">
    <name type="scientific">Alteromonas confluentis</name>
    <dbReference type="NCBI Taxonomy" id="1656094"/>
    <lineage>
        <taxon>Bacteria</taxon>
        <taxon>Pseudomonadati</taxon>
        <taxon>Pseudomonadota</taxon>
        <taxon>Gammaproteobacteria</taxon>
        <taxon>Alteromonadales</taxon>
        <taxon>Alteromonadaceae</taxon>
        <taxon>Alteromonas/Salinimonas group</taxon>
        <taxon>Alteromonas</taxon>
    </lineage>
</organism>
<evidence type="ECO:0000256" key="2">
    <source>
        <dbReference type="ARBA" id="ARBA00023125"/>
    </source>
</evidence>
<gene>
    <name evidence="5" type="ORF">BFC18_10320</name>
</gene>
<feature type="domain" description="HTH gntR-type" evidence="4">
    <location>
        <begin position="10"/>
        <end position="78"/>
    </location>
</feature>
<dbReference type="Pfam" id="PF07729">
    <property type="entry name" value="FCD"/>
    <property type="match status" value="1"/>
</dbReference>
<dbReference type="PRINTS" id="PR00035">
    <property type="entry name" value="HTHGNTR"/>
</dbReference>
<sequence>MISSSKKRTTSLTQELVDQLTALIAQGSLKPGDKLPTESSLMKQYGVSRTVVREAISRLQAAGLAETRHGVGTFILASSSGAPLILDAAELNTLEDVIEILELRISLEVESAALAAERRTEAQLAELKATLDALTALDPREDEGSKLDFRFHSQIAKASGNRYFIDILNQFGNVIIPRNRIKGTAISEANQQAYLNRVNMEHEDIYLAIARQDSSSARAAMRMHLTNSKERHRTLYMAAQASEKRPH</sequence>
<dbReference type="SMART" id="SM00895">
    <property type="entry name" value="FCD"/>
    <property type="match status" value="1"/>
</dbReference>
<dbReference type="InterPro" id="IPR011711">
    <property type="entry name" value="GntR_C"/>
</dbReference>
<dbReference type="GO" id="GO:0003677">
    <property type="term" value="F:DNA binding"/>
    <property type="evidence" value="ECO:0007669"/>
    <property type="project" value="UniProtKB-KW"/>
</dbReference>
<keyword evidence="2" id="KW-0238">DNA-binding</keyword>
<dbReference type="InterPro" id="IPR036388">
    <property type="entry name" value="WH-like_DNA-bd_sf"/>
</dbReference>
<reference evidence="5 6" key="1">
    <citation type="submission" date="2016-08" db="EMBL/GenBank/DDBJ databases">
        <authorList>
            <person name="Seilhamer J.J."/>
        </authorList>
    </citation>
    <scope>NUCLEOTIDE SEQUENCE [LARGE SCALE GENOMIC DNA]</scope>
    <source>
        <strain evidence="5 6">KCTC 42603</strain>
    </source>
</reference>
<keyword evidence="6" id="KW-1185">Reference proteome</keyword>
<evidence type="ECO:0000313" key="6">
    <source>
        <dbReference type="Proteomes" id="UP000175691"/>
    </source>
</evidence>
<dbReference type="OrthoDB" id="9028214at2"/>
<evidence type="ECO:0000256" key="3">
    <source>
        <dbReference type="ARBA" id="ARBA00023163"/>
    </source>
</evidence>
<dbReference type="PROSITE" id="PS50949">
    <property type="entry name" value="HTH_GNTR"/>
    <property type="match status" value="1"/>
</dbReference>
<dbReference type="Gene3D" id="1.20.120.530">
    <property type="entry name" value="GntR ligand-binding domain-like"/>
    <property type="match status" value="1"/>
</dbReference>
<accession>A0A1E7ZBG7</accession>
<comment type="caution">
    <text evidence="5">The sequence shown here is derived from an EMBL/GenBank/DDBJ whole genome shotgun (WGS) entry which is preliminary data.</text>
</comment>
<protein>
    <submittedName>
        <fullName evidence="5">GntR family transcriptional regulator</fullName>
    </submittedName>
</protein>
<evidence type="ECO:0000259" key="4">
    <source>
        <dbReference type="PROSITE" id="PS50949"/>
    </source>
</evidence>
<dbReference type="InterPro" id="IPR008920">
    <property type="entry name" value="TF_FadR/GntR_C"/>
</dbReference>
<name>A0A1E7ZBG7_9ALTE</name>
<proteinExistence type="predicted"/>
<dbReference type="Gene3D" id="1.10.10.10">
    <property type="entry name" value="Winged helix-like DNA-binding domain superfamily/Winged helix DNA-binding domain"/>
    <property type="match status" value="1"/>
</dbReference>
<evidence type="ECO:0000256" key="1">
    <source>
        <dbReference type="ARBA" id="ARBA00023015"/>
    </source>
</evidence>
<dbReference type="SUPFAM" id="SSF48008">
    <property type="entry name" value="GntR ligand-binding domain-like"/>
    <property type="match status" value="1"/>
</dbReference>
<dbReference type="Pfam" id="PF00392">
    <property type="entry name" value="GntR"/>
    <property type="match status" value="1"/>
</dbReference>
<evidence type="ECO:0000313" key="5">
    <source>
        <dbReference type="EMBL" id="OFC70840.1"/>
    </source>
</evidence>
<keyword evidence="3" id="KW-0804">Transcription</keyword>
<dbReference type="PANTHER" id="PTHR43537:SF5">
    <property type="entry name" value="UXU OPERON TRANSCRIPTIONAL REGULATOR"/>
    <property type="match status" value="1"/>
</dbReference>
<dbReference type="Proteomes" id="UP000175691">
    <property type="component" value="Unassembled WGS sequence"/>
</dbReference>
<dbReference type="STRING" id="1656094.BFC18_10320"/>